<evidence type="ECO:0000313" key="8">
    <source>
        <dbReference type="Proteomes" id="UP000274429"/>
    </source>
</evidence>
<dbReference type="GO" id="GO:0006270">
    <property type="term" value="P:DNA replication initiation"/>
    <property type="evidence" value="ECO:0007669"/>
    <property type="project" value="TreeGrafter"/>
</dbReference>
<dbReference type="PANTHER" id="PTHR23061:SF12">
    <property type="entry name" value="DNA POLYMERASE ALPHA SUBUNIT B"/>
    <property type="match status" value="1"/>
</dbReference>
<protein>
    <recommendedName>
        <fullName evidence="3">DNA polymerase alpha subunit B</fullName>
    </recommendedName>
</protein>
<accession>A0A0R3XA34</accession>
<dbReference type="WBParaSite" id="TTAC_0001041101-mRNA-1">
    <property type="protein sequence ID" value="TTAC_0001041101-mRNA-1"/>
    <property type="gene ID" value="TTAC_0001041101"/>
</dbReference>
<evidence type="ECO:0000256" key="1">
    <source>
        <dbReference type="ARBA" id="ARBA00004123"/>
    </source>
</evidence>
<sequence>MGLDAAPSSTNFATEISVSSLLCDLRILLTFLACIIKSTKKILCSFPSQVDDQQSLTQTIIRSTLLPLADLSLKIQPVSMQKNNCSRYMYQRSLVKAEILDSWTWSRIERIMESLTSSVLESTDSAMLHKPRFTLSSVLDTPVKHESSEVKKSAVFALRPIHSRLQTPNLVAGRVAARPESGVVKGAVQHQRLDPTNICIIGTRRAGGGDIGRVMLDVSTNASTLKYSLYIGQPVVIKATNVNGRCLTAFNFYQLKPPPLFNIEDVLCPDLRIAVACGPFTTNTTHDITPLLALLKSIKEQQPHVLILLGPFVDSSHPLIGQYCDSTFDELYQSRLNAVAEWCFLLKTRVVIVSSWREVCGSPVYPTPPSFDSAKPPWTNTNPEMASWYENVTFVWDPSTIKIGPYYVGLSSPDVLFQMSSEEISANCSGDRLARLCRHVLTSGTYYPVHPASEDLPLDYPLWCEHAQLPPDHSPHCIVLPSRLRTFIKDVDGVVCVNPGLTARPSSATGGSYALLLFTRSQVGDNNQTAERVCKKVAIYGEVLQL</sequence>
<comment type="similarity">
    <text evidence="2">Belongs to the DNA polymerase alpha subunit B family.</text>
</comment>
<keyword evidence="5" id="KW-0539">Nucleus</keyword>
<evidence type="ECO:0000256" key="4">
    <source>
        <dbReference type="ARBA" id="ARBA00022705"/>
    </source>
</evidence>
<dbReference type="STRING" id="6205.A0A0R3XA34"/>
<evidence type="ECO:0000256" key="2">
    <source>
        <dbReference type="ARBA" id="ARBA00007299"/>
    </source>
</evidence>
<evidence type="ECO:0000313" key="7">
    <source>
        <dbReference type="EMBL" id="VDM35375.1"/>
    </source>
</evidence>
<dbReference type="Pfam" id="PF04042">
    <property type="entry name" value="DNA_pol_E_B"/>
    <property type="match status" value="1"/>
</dbReference>
<comment type="subcellular location">
    <subcellularLocation>
        <location evidence="1">Nucleus</location>
    </subcellularLocation>
</comment>
<evidence type="ECO:0000259" key="6">
    <source>
        <dbReference type="Pfam" id="PF04042"/>
    </source>
</evidence>
<dbReference type="GO" id="GO:0003677">
    <property type="term" value="F:DNA binding"/>
    <property type="evidence" value="ECO:0007669"/>
    <property type="project" value="InterPro"/>
</dbReference>
<dbReference type="PANTHER" id="PTHR23061">
    <property type="entry name" value="DNA POLYMERASE 2 ALPHA 70 KDA SUBUNIT"/>
    <property type="match status" value="1"/>
</dbReference>
<evidence type="ECO:0000313" key="9">
    <source>
        <dbReference type="WBParaSite" id="TTAC_0001041101-mRNA-1"/>
    </source>
</evidence>
<dbReference type="Proteomes" id="UP000274429">
    <property type="component" value="Unassembled WGS sequence"/>
</dbReference>
<feature type="domain" description="DNA polymerase alpha/delta/epsilon subunit B" evidence="6">
    <location>
        <begin position="273"/>
        <end position="489"/>
    </location>
</feature>
<keyword evidence="4" id="KW-0235">DNA replication</keyword>
<dbReference type="GO" id="GO:0005658">
    <property type="term" value="C:alpha DNA polymerase:primase complex"/>
    <property type="evidence" value="ECO:0007669"/>
    <property type="project" value="TreeGrafter"/>
</dbReference>
<dbReference type="AlphaFoldDB" id="A0A0R3XA34"/>
<reference evidence="7 8" key="2">
    <citation type="submission" date="2018-11" db="EMBL/GenBank/DDBJ databases">
        <authorList>
            <consortium name="Pathogen Informatics"/>
        </authorList>
    </citation>
    <scope>NUCLEOTIDE SEQUENCE [LARGE SCALE GENOMIC DNA]</scope>
</reference>
<proteinExistence type="inferred from homology"/>
<name>A0A0R3XA34_HYDTA</name>
<evidence type="ECO:0000256" key="3">
    <source>
        <dbReference type="ARBA" id="ARBA00018596"/>
    </source>
</evidence>
<dbReference type="OrthoDB" id="336885at2759"/>
<evidence type="ECO:0000256" key="5">
    <source>
        <dbReference type="ARBA" id="ARBA00023242"/>
    </source>
</evidence>
<keyword evidence="8" id="KW-1185">Reference proteome</keyword>
<gene>
    <name evidence="7" type="ORF">TTAC_LOCUS10395</name>
</gene>
<reference evidence="9" key="1">
    <citation type="submission" date="2017-02" db="UniProtKB">
        <authorList>
            <consortium name="WormBaseParasite"/>
        </authorList>
    </citation>
    <scope>IDENTIFICATION</scope>
</reference>
<organism evidence="9">
    <name type="scientific">Hydatigena taeniaeformis</name>
    <name type="common">Feline tapeworm</name>
    <name type="synonym">Taenia taeniaeformis</name>
    <dbReference type="NCBI Taxonomy" id="6205"/>
    <lineage>
        <taxon>Eukaryota</taxon>
        <taxon>Metazoa</taxon>
        <taxon>Spiralia</taxon>
        <taxon>Lophotrochozoa</taxon>
        <taxon>Platyhelminthes</taxon>
        <taxon>Cestoda</taxon>
        <taxon>Eucestoda</taxon>
        <taxon>Cyclophyllidea</taxon>
        <taxon>Taeniidae</taxon>
        <taxon>Hydatigera</taxon>
    </lineage>
</organism>
<dbReference type="InterPro" id="IPR016722">
    <property type="entry name" value="DNA_pol_alpha_bsu"/>
</dbReference>
<dbReference type="InterPro" id="IPR007185">
    <property type="entry name" value="DNA_pol_a/d/e_bsu"/>
</dbReference>
<dbReference type="Gene3D" id="3.60.21.60">
    <property type="match status" value="2"/>
</dbReference>
<dbReference type="EMBL" id="UYWX01021648">
    <property type="protein sequence ID" value="VDM35375.1"/>
    <property type="molecule type" value="Genomic_DNA"/>
</dbReference>